<name>A0A7D6F196_9CYAN</name>
<keyword evidence="8" id="KW-1185">Reference proteome</keyword>
<evidence type="ECO:0000256" key="2">
    <source>
        <dbReference type="ARBA" id="ARBA00022741"/>
    </source>
</evidence>
<sequence>MSDPSRDTNIGQVLMNRYRLTELIGKGSMGRVYRAEDILLGGVPVAVKFLSQTLLNDRMKTRFAQEARAGALLGQKSMHVVRVLDYGMNNEEIPFYVMEFLEGENLSDLLLEEPLPLSRFLRIARHVCLGLQVAHEGIIIEGQKCPIIHRDIKPSNVLVIQDGTMGELAKVLDFGIAKFLGDVSEKGQTSSFMGTLAYCSPEQIEGRELDHRSDIYSLGITMYELLTGKMPIQAETHSIGSWFKAHHFQKPVPFSVASPGLHLPPALEELIMACMAKSPSDRPQNMGEIIKVLTALEEQFGSGRVTQPGVEVAAKVSQPSERQSQPPVALATVEEVCWQSVWPADKPVAEIVFPMPLYAQRESAASLWVMLPRAEIDRRMLNIRYNQFLFTTSPHPMILWITAIYDPKQGPRWLPCYLDMKLPRNQELCVLLSETGYYPLLFFSLEDPQHCINVRMFTIATFQRQLLRDWLQTSKSLPSSAPPIVSRNLLKGEFENYKPQILAKLENVKTATVID</sequence>
<reference evidence="8" key="1">
    <citation type="submission" date="2018-09" db="EMBL/GenBank/DDBJ databases">
        <title>Complete genome sequence of thermophilic cyanobacteria strain Thermosynechococcus elongatus PKUAC-SCTE542.</title>
        <authorList>
            <person name="Liang Y."/>
            <person name="Tang J."/>
            <person name="Daroch M."/>
        </authorList>
    </citation>
    <scope>NUCLEOTIDE SEQUENCE [LARGE SCALE GENOMIC DNA]</scope>
    <source>
        <strain evidence="8">E542</strain>
    </source>
</reference>
<keyword evidence="3 7" id="KW-0418">Kinase</keyword>
<dbReference type="SUPFAM" id="SSF56112">
    <property type="entry name" value="Protein kinase-like (PK-like)"/>
    <property type="match status" value="1"/>
</dbReference>
<dbReference type="CDD" id="cd14014">
    <property type="entry name" value="STKc_PknB_like"/>
    <property type="match status" value="1"/>
</dbReference>
<evidence type="ECO:0000259" key="6">
    <source>
        <dbReference type="PROSITE" id="PS50011"/>
    </source>
</evidence>
<evidence type="ECO:0000256" key="3">
    <source>
        <dbReference type="ARBA" id="ARBA00022777"/>
    </source>
</evidence>
<keyword evidence="7" id="KW-0723">Serine/threonine-protein kinase</keyword>
<evidence type="ECO:0000313" key="8">
    <source>
        <dbReference type="Proteomes" id="UP000261812"/>
    </source>
</evidence>
<accession>A0A7D6F196</accession>
<dbReference type="RefSeq" id="WP_181494306.1">
    <property type="nucleotide sequence ID" value="NZ_CP032152.1"/>
</dbReference>
<feature type="domain" description="Protein kinase" evidence="6">
    <location>
        <begin position="18"/>
        <end position="300"/>
    </location>
</feature>
<evidence type="ECO:0000256" key="4">
    <source>
        <dbReference type="ARBA" id="ARBA00022840"/>
    </source>
</evidence>
<dbReference type="PANTHER" id="PTHR43289:SF34">
    <property type="entry name" value="SERINE_THREONINE-PROTEIN KINASE YBDM-RELATED"/>
    <property type="match status" value="1"/>
</dbReference>
<dbReference type="InterPro" id="IPR008271">
    <property type="entry name" value="Ser/Thr_kinase_AS"/>
</dbReference>
<dbReference type="AlphaFoldDB" id="A0A7D6F196"/>
<dbReference type="GO" id="GO:0005524">
    <property type="term" value="F:ATP binding"/>
    <property type="evidence" value="ECO:0007669"/>
    <property type="project" value="UniProtKB-UniRule"/>
</dbReference>
<dbReference type="SMART" id="SM00220">
    <property type="entry name" value="S_TKc"/>
    <property type="match status" value="1"/>
</dbReference>
<dbReference type="PROSITE" id="PS00107">
    <property type="entry name" value="PROTEIN_KINASE_ATP"/>
    <property type="match status" value="1"/>
</dbReference>
<dbReference type="Proteomes" id="UP000261812">
    <property type="component" value="Chromosome"/>
</dbReference>
<proteinExistence type="predicted"/>
<feature type="binding site" evidence="5">
    <location>
        <position position="48"/>
    </location>
    <ligand>
        <name>ATP</name>
        <dbReference type="ChEBI" id="CHEBI:30616"/>
    </ligand>
</feature>
<protein>
    <submittedName>
        <fullName evidence="7">Serine/threonine protein kinase</fullName>
    </submittedName>
</protein>
<evidence type="ECO:0000313" key="7">
    <source>
        <dbReference type="EMBL" id="QLL29161.1"/>
    </source>
</evidence>
<dbReference type="KEGG" id="tsq:D3A95_06745"/>
<evidence type="ECO:0000256" key="1">
    <source>
        <dbReference type="ARBA" id="ARBA00022679"/>
    </source>
</evidence>
<dbReference type="InterPro" id="IPR000719">
    <property type="entry name" value="Prot_kinase_dom"/>
</dbReference>
<dbReference type="Gene3D" id="3.30.200.20">
    <property type="entry name" value="Phosphorylase Kinase, domain 1"/>
    <property type="match status" value="1"/>
</dbReference>
<keyword evidence="1" id="KW-0808">Transferase</keyword>
<gene>
    <name evidence="7" type="ORF">D3A95_06745</name>
</gene>
<evidence type="ECO:0000256" key="5">
    <source>
        <dbReference type="PROSITE-ProRule" id="PRU10141"/>
    </source>
</evidence>
<dbReference type="InterPro" id="IPR011009">
    <property type="entry name" value="Kinase-like_dom_sf"/>
</dbReference>
<dbReference type="Pfam" id="PF00069">
    <property type="entry name" value="Pkinase"/>
    <property type="match status" value="1"/>
</dbReference>
<dbReference type="PANTHER" id="PTHR43289">
    <property type="entry name" value="MITOGEN-ACTIVATED PROTEIN KINASE KINASE KINASE 20-RELATED"/>
    <property type="match status" value="1"/>
</dbReference>
<dbReference type="PROSITE" id="PS50011">
    <property type="entry name" value="PROTEIN_KINASE_DOM"/>
    <property type="match status" value="1"/>
</dbReference>
<keyword evidence="2 5" id="KW-0547">Nucleotide-binding</keyword>
<keyword evidence="4 5" id="KW-0067">ATP-binding</keyword>
<dbReference type="InterPro" id="IPR017441">
    <property type="entry name" value="Protein_kinase_ATP_BS"/>
</dbReference>
<dbReference type="Gene3D" id="1.10.510.10">
    <property type="entry name" value="Transferase(Phosphotransferase) domain 1"/>
    <property type="match status" value="1"/>
</dbReference>
<organism evidence="7 8">
    <name type="scientific">Thermosynechococcus sichuanensis E542</name>
    <dbReference type="NCBI Taxonomy" id="2016101"/>
    <lineage>
        <taxon>Bacteria</taxon>
        <taxon>Bacillati</taxon>
        <taxon>Cyanobacteriota</taxon>
        <taxon>Cyanophyceae</taxon>
        <taxon>Acaryochloridales</taxon>
        <taxon>Thermosynechococcaceae</taxon>
        <taxon>Thermosynechococcus</taxon>
        <taxon>Thermosynechococcus sichuanensis</taxon>
    </lineage>
</organism>
<dbReference type="GO" id="GO:0004674">
    <property type="term" value="F:protein serine/threonine kinase activity"/>
    <property type="evidence" value="ECO:0007669"/>
    <property type="project" value="UniProtKB-KW"/>
</dbReference>
<dbReference type="EMBL" id="CP032152">
    <property type="protein sequence ID" value="QLL29161.1"/>
    <property type="molecule type" value="Genomic_DNA"/>
</dbReference>
<dbReference type="PROSITE" id="PS00108">
    <property type="entry name" value="PROTEIN_KINASE_ST"/>
    <property type="match status" value="1"/>
</dbReference>